<accession>A0A9Q1H9A6</accession>
<sequence>MQDPPRKQLTVTEQCGLFSDREDYDEFLTEKISDTCLLEATQQSVHHFFNQCRIGACMFSDDCWNAMVADLDCRGYSGTHQLLFMVASWRMQCGRSFLPSLDNLMTNCSSQMFSRYCEIKNGNFSSESQDIFLEYGLYILDAKVITLDGKNNHLNGKRTSRAAADSVQNTLEGRGRVIRLYSSQNRPKRYWKDGGMPNATNISLLSS</sequence>
<reference evidence="1" key="1">
    <citation type="submission" date="2021-10" db="EMBL/GenBank/DDBJ databases">
        <title>Tropical sea cucumber genome reveals ecological adaptation and Cuvierian tubules defense mechanism.</title>
        <authorList>
            <person name="Chen T."/>
        </authorList>
    </citation>
    <scope>NUCLEOTIDE SEQUENCE</scope>
    <source>
        <strain evidence="1">Nanhai2018</strain>
        <tissue evidence="1">Muscle</tissue>
    </source>
</reference>
<evidence type="ECO:0000313" key="1">
    <source>
        <dbReference type="EMBL" id="KAJ8037258.1"/>
    </source>
</evidence>
<name>A0A9Q1H9A6_HOLLE</name>
<organism evidence="1 2">
    <name type="scientific">Holothuria leucospilota</name>
    <name type="common">Black long sea cucumber</name>
    <name type="synonym">Mertensiothuria leucospilota</name>
    <dbReference type="NCBI Taxonomy" id="206669"/>
    <lineage>
        <taxon>Eukaryota</taxon>
        <taxon>Metazoa</taxon>
        <taxon>Echinodermata</taxon>
        <taxon>Eleutherozoa</taxon>
        <taxon>Echinozoa</taxon>
        <taxon>Holothuroidea</taxon>
        <taxon>Aspidochirotacea</taxon>
        <taxon>Aspidochirotida</taxon>
        <taxon>Holothuriidae</taxon>
        <taxon>Holothuria</taxon>
    </lineage>
</organism>
<comment type="caution">
    <text evidence="1">The sequence shown here is derived from an EMBL/GenBank/DDBJ whole genome shotgun (WGS) entry which is preliminary data.</text>
</comment>
<evidence type="ECO:0000313" key="2">
    <source>
        <dbReference type="Proteomes" id="UP001152320"/>
    </source>
</evidence>
<proteinExistence type="predicted"/>
<gene>
    <name evidence="1" type="ORF">HOLleu_18032</name>
</gene>
<dbReference type="EMBL" id="JAIZAY010000008">
    <property type="protein sequence ID" value="KAJ8037258.1"/>
    <property type="molecule type" value="Genomic_DNA"/>
</dbReference>
<keyword evidence="2" id="KW-1185">Reference proteome</keyword>
<dbReference type="Pfam" id="PF15882">
    <property type="entry name" value="DUF4735"/>
    <property type="match status" value="1"/>
</dbReference>
<protein>
    <submittedName>
        <fullName evidence="1">Uncharacterized protein</fullName>
    </submittedName>
</protein>
<dbReference type="InterPro" id="IPR031751">
    <property type="entry name" value="DUF4735"/>
</dbReference>
<dbReference type="Proteomes" id="UP001152320">
    <property type="component" value="Chromosome 8"/>
</dbReference>
<dbReference type="AlphaFoldDB" id="A0A9Q1H9A6"/>